<feature type="transmembrane region" description="Helical" evidence="1">
    <location>
        <begin position="129"/>
        <end position="151"/>
    </location>
</feature>
<comment type="caution">
    <text evidence="3">The sequence shown here is derived from an EMBL/GenBank/DDBJ whole genome shotgun (WGS) entry which is preliminary data.</text>
</comment>
<feature type="transmembrane region" description="Helical" evidence="1">
    <location>
        <begin position="163"/>
        <end position="184"/>
    </location>
</feature>
<keyword evidence="1" id="KW-1133">Transmembrane helix</keyword>
<evidence type="ECO:0000313" key="4">
    <source>
        <dbReference type="Proteomes" id="UP000195139"/>
    </source>
</evidence>
<dbReference type="AlphaFoldDB" id="A0A242C5G5"/>
<reference evidence="2 4" key="2">
    <citation type="submission" date="2018-07" db="EMBL/GenBank/DDBJ databases">
        <title>The Genome Sequence of Enterococcus sp. DIV0659b.</title>
        <authorList>
            <consortium name="The Broad Institute Genomics Platform"/>
            <consortium name="The Broad Institute Genomic Center for Infectious Diseases"/>
            <person name="Earl A."/>
            <person name="Manson A."/>
            <person name="Schwartman J."/>
            <person name="Gilmore M."/>
            <person name="Abouelleil A."/>
            <person name="Cao P."/>
            <person name="Chapman S."/>
            <person name="Cusick C."/>
            <person name="Shea T."/>
            <person name="Young S."/>
            <person name="Neafsey D."/>
            <person name="Nusbaum C."/>
            <person name="Birren B."/>
        </authorList>
    </citation>
    <scope>NUCLEOTIDE SEQUENCE [LARGE SCALE GENOMIC DNA]</scope>
    <source>
        <strain evidence="2 4">4G2_DIV0659</strain>
    </source>
</reference>
<evidence type="ECO:0000256" key="1">
    <source>
        <dbReference type="SAM" id="Phobius"/>
    </source>
</evidence>
<protein>
    <submittedName>
        <fullName evidence="3">Uncharacterized protein</fullName>
    </submittedName>
</protein>
<reference evidence="3" key="1">
    <citation type="submission" date="2017-05" db="EMBL/GenBank/DDBJ databases">
        <title>The Genome Sequence of Enterococcus sp. 4G2_DIV0659.</title>
        <authorList>
            <consortium name="The Broad Institute Genomics Platform"/>
            <consortium name="The Broad Institute Genomic Center for Infectious Diseases"/>
            <person name="Earl A."/>
            <person name="Manson A."/>
            <person name="Schwartman J."/>
            <person name="Gilmore M."/>
            <person name="Abouelleil A."/>
            <person name="Cao P."/>
            <person name="Chapman S."/>
            <person name="Cusick C."/>
            <person name="Shea T."/>
            <person name="Young S."/>
            <person name="Neafsey D."/>
            <person name="Nusbaum C."/>
            <person name="Birren B."/>
        </authorList>
    </citation>
    <scope>NUCLEOTIDE SEQUENCE [LARGE SCALE GENOMIC DNA]</scope>
    <source>
        <strain evidence="3">4G2_DIV0659</strain>
    </source>
</reference>
<keyword evidence="4" id="KW-1185">Reference proteome</keyword>
<evidence type="ECO:0000313" key="2">
    <source>
        <dbReference type="EMBL" id="MEI5992852.1"/>
    </source>
</evidence>
<keyword evidence="1" id="KW-0812">Transmembrane</keyword>
<accession>A0A242C5G5</accession>
<feature type="transmembrane region" description="Helical" evidence="1">
    <location>
        <begin position="85"/>
        <end position="114"/>
    </location>
</feature>
<dbReference type="OrthoDB" id="2182873at2"/>
<organism evidence="3">
    <name type="scientific">Candidatus Enterococcus mansonii</name>
    <dbReference type="NCBI Taxonomy" id="1834181"/>
    <lineage>
        <taxon>Bacteria</taxon>
        <taxon>Bacillati</taxon>
        <taxon>Bacillota</taxon>
        <taxon>Bacilli</taxon>
        <taxon>Lactobacillales</taxon>
        <taxon>Enterococcaceae</taxon>
        <taxon>Enterococcus</taxon>
    </lineage>
</organism>
<sequence length="233" mass="27104">MINILPHLLAKKHILLYSSTFVVTGLLGLVSILNVEQRSTELSFGLLFFSLVFYFILFFVVETNRIYQFFQTIQFRLLPISTQRLYLYNVLFSLMIGVLFFIGNMIVGVIVQFLLVNVDVYLLMTWQEFLITVLEMISLFLSIQFIFYLSLVFQRWVQKSIRLYLGIGLFLLLGLLLNHLSFFISKISKDFLVTVFGVSQKNLVILSLQSISIVGYFILTTWIINQFIEAEGR</sequence>
<gene>
    <name evidence="2" type="ORF">A5880_000391</name>
    <name evidence="3" type="ORF">A5880_002668</name>
</gene>
<dbReference type="Proteomes" id="UP000195139">
    <property type="component" value="Unassembled WGS sequence"/>
</dbReference>
<feature type="transmembrane region" description="Helical" evidence="1">
    <location>
        <begin position="14"/>
        <end position="33"/>
    </location>
</feature>
<dbReference type="RefSeq" id="WP_086331533.1">
    <property type="nucleotide sequence ID" value="NZ_NGLE02000001.1"/>
</dbReference>
<dbReference type="STRING" id="1834181.A5880_002668"/>
<feature type="transmembrane region" description="Helical" evidence="1">
    <location>
        <begin position="204"/>
        <end position="224"/>
    </location>
</feature>
<proteinExistence type="predicted"/>
<feature type="transmembrane region" description="Helical" evidence="1">
    <location>
        <begin position="45"/>
        <end position="64"/>
    </location>
</feature>
<dbReference type="EMBL" id="NGLE02000001">
    <property type="protein sequence ID" value="MEI5992852.1"/>
    <property type="molecule type" value="Genomic_DNA"/>
</dbReference>
<name>A0A242C5G5_9ENTE</name>
<dbReference type="EMBL" id="NGLE01000004">
    <property type="protein sequence ID" value="OTO05495.1"/>
    <property type="molecule type" value="Genomic_DNA"/>
</dbReference>
<keyword evidence="1" id="KW-0472">Membrane</keyword>
<evidence type="ECO:0000313" key="3">
    <source>
        <dbReference type="EMBL" id="OTO05495.1"/>
    </source>
</evidence>